<protein>
    <recommendedName>
        <fullName evidence="7">Small ribosomal subunit protein mS29</fullName>
    </recommendedName>
</protein>
<evidence type="ECO:0000256" key="1">
    <source>
        <dbReference type="ARBA" id="ARBA00004173"/>
    </source>
</evidence>
<evidence type="ECO:0000313" key="9">
    <source>
        <dbReference type="Proteomes" id="UP001359559"/>
    </source>
</evidence>
<dbReference type="Pfam" id="PF10236">
    <property type="entry name" value="DAP3"/>
    <property type="match status" value="1"/>
</dbReference>
<comment type="caution">
    <text evidence="8">The sequence shown here is derived from an EMBL/GenBank/DDBJ whole genome shotgun (WGS) entry which is preliminary data.</text>
</comment>
<evidence type="ECO:0000256" key="3">
    <source>
        <dbReference type="ARBA" id="ARBA00022946"/>
    </source>
</evidence>
<keyword evidence="4" id="KW-0689">Ribosomal protein</keyword>
<dbReference type="EMBL" id="JAYKXN010000003">
    <property type="protein sequence ID" value="KAK7301618.1"/>
    <property type="molecule type" value="Genomic_DNA"/>
</dbReference>
<evidence type="ECO:0000256" key="2">
    <source>
        <dbReference type="ARBA" id="ARBA00009863"/>
    </source>
</evidence>
<keyword evidence="3" id="KW-0809">Transit peptide</keyword>
<evidence type="ECO:0000256" key="5">
    <source>
        <dbReference type="ARBA" id="ARBA00023128"/>
    </source>
</evidence>
<keyword evidence="5" id="KW-0496">Mitochondrion</keyword>
<reference evidence="8 9" key="1">
    <citation type="submission" date="2024-01" db="EMBL/GenBank/DDBJ databases">
        <title>The genomes of 5 underutilized Papilionoideae crops provide insights into root nodulation and disease resistance.</title>
        <authorList>
            <person name="Yuan L."/>
        </authorList>
    </citation>
    <scope>NUCLEOTIDE SEQUENCE [LARGE SCALE GENOMIC DNA]</scope>
    <source>
        <strain evidence="8">LY-2023</strain>
        <tissue evidence="8">Leaf</tissue>
    </source>
</reference>
<dbReference type="Proteomes" id="UP001359559">
    <property type="component" value="Unassembled WGS sequence"/>
</dbReference>
<comment type="subcellular location">
    <subcellularLocation>
        <location evidence="1">Mitochondrion</location>
    </subcellularLocation>
</comment>
<evidence type="ECO:0000256" key="6">
    <source>
        <dbReference type="ARBA" id="ARBA00023274"/>
    </source>
</evidence>
<organism evidence="8 9">
    <name type="scientific">Clitoria ternatea</name>
    <name type="common">Butterfly pea</name>
    <dbReference type="NCBI Taxonomy" id="43366"/>
    <lineage>
        <taxon>Eukaryota</taxon>
        <taxon>Viridiplantae</taxon>
        <taxon>Streptophyta</taxon>
        <taxon>Embryophyta</taxon>
        <taxon>Tracheophyta</taxon>
        <taxon>Spermatophyta</taxon>
        <taxon>Magnoliopsida</taxon>
        <taxon>eudicotyledons</taxon>
        <taxon>Gunneridae</taxon>
        <taxon>Pentapetalae</taxon>
        <taxon>rosids</taxon>
        <taxon>fabids</taxon>
        <taxon>Fabales</taxon>
        <taxon>Fabaceae</taxon>
        <taxon>Papilionoideae</taxon>
        <taxon>50 kb inversion clade</taxon>
        <taxon>NPAAA clade</taxon>
        <taxon>indigoferoid/millettioid clade</taxon>
        <taxon>Phaseoleae</taxon>
        <taxon>Clitoria</taxon>
    </lineage>
</organism>
<dbReference type="PANTHER" id="PTHR12810:SF0">
    <property type="entry name" value="SMALL RIBOSOMAL SUBUNIT PROTEIN MS29"/>
    <property type="match status" value="1"/>
</dbReference>
<name>A0AAN9JPI9_CLITE</name>
<keyword evidence="9" id="KW-1185">Reference proteome</keyword>
<dbReference type="AlphaFoldDB" id="A0AAN9JPI9"/>
<dbReference type="PANTHER" id="PTHR12810">
    <property type="entry name" value="MITOCHONDRIAL 28S RIBOSOMAL PROTEIN S29"/>
    <property type="match status" value="1"/>
</dbReference>
<proteinExistence type="inferred from homology"/>
<evidence type="ECO:0000313" key="8">
    <source>
        <dbReference type="EMBL" id="KAK7301618.1"/>
    </source>
</evidence>
<accession>A0AAN9JPI9</accession>
<dbReference type="GO" id="GO:0005763">
    <property type="term" value="C:mitochondrial small ribosomal subunit"/>
    <property type="evidence" value="ECO:0007669"/>
    <property type="project" value="TreeGrafter"/>
</dbReference>
<evidence type="ECO:0000256" key="7">
    <source>
        <dbReference type="ARBA" id="ARBA00035140"/>
    </source>
</evidence>
<sequence>MLRSLARAATTHNSWHHRNQTKISFFSYSSKAPKPTFKPDPKKPAPASAAADALFDEQDRLRRLAADDKNPSLDVGPNGRPLFSSASSFSKLSRNDVCTYFKLTRDALNAILPEGLPLGMMNEFQDSLRSALLVRQSFLGLRDNFRRVVDPPMWSSNSKGVKVRKQVVLDGPVSCGKSIALAMLVQWAREEGWLVLYVPRGKEWTQGGFFYKHPQTGLWDTPVQAENVLKDFLKFNESYLKQLPCQIFDPIPLGEGAGVGWLKDVDSLAIPEGTMLYELVKTGIEQTHAAVGVVVRLRKELSLVKDMPVLIAVDQYNNWFTFSEYEEPVTIRSCWPIHARELTMVKAFRTMKHDDMMVGAFSHSTAVGKLRKDLPDVPVDARVMFPRYSLDEAETVCHYYLRQRLIRREAFSEENWKKIYFLSNGNGTEMRGLVPLMR</sequence>
<gene>
    <name evidence="8" type="ORF">RJT34_12486</name>
</gene>
<keyword evidence="6" id="KW-0687">Ribonucleoprotein</keyword>
<comment type="similarity">
    <text evidence="2">Belongs to the mitochondrion-specific ribosomal protein mS29 family.</text>
</comment>
<dbReference type="GO" id="GO:0003735">
    <property type="term" value="F:structural constituent of ribosome"/>
    <property type="evidence" value="ECO:0007669"/>
    <property type="project" value="TreeGrafter"/>
</dbReference>
<evidence type="ECO:0000256" key="4">
    <source>
        <dbReference type="ARBA" id="ARBA00022980"/>
    </source>
</evidence>
<dbReference type="InterPro" id="IPR019368">
    <property type="entry name" value="Ribosomal_mS29"/>
</dbReference>